<organism evidence="1 2">
    <name type="scientific">Eretmocerus hayati</name>
    <dbReference type="NCBI Taxonomy" id="131215"/>
    <lineage>
        <taxon>Eukaryota</taxon>
        <taxon>Metazoa</taxon>
        <taxon>Ecdysozoa</taxon>
        <taxon>Arthropoda</taxon>
        <taxon>Hexapoda</taxon>
        <taxon>Insecta</taxon>
        <taxon>Pterygota</taxon>
        <taxon>Neoptera</taxon>
        <taxon>Endopterygota</taxon>
        <taxon>Hymenoptera</taxon>
        <taxon>Apocrita</taxon>
        <taxon>Proctotrupomorpha</taxon>
        <taxon>Chalcidoidea</taxon>
        <taxon>Aphelinidae</taxon>
        <taxon>Aphelininae</taxon>
        <taxon>Eretmocerus</taxon>
    </lineage>
</organism>
<dbReference type="EMBL" id="CM056742">
    <property type="protein sequence ID" value="KAJ8675872.1"/>
    <property type="molecule type" value="Genomic_DNA"/>
</dbReference>
<comment type="caution">
    <text evidence="1">The sequence shown here is derived from an EMBL/GenBank/DDBJ whole genome shotgun (WGS) entry which is preliminary data.</text>
</comment>
<sequence length="407" mass="46553">MEYHRVLLGISFIVGSIHHCVTIEDGKKRTLDYDWTNVNGTVILGYQDHVLKEDNLVIAVCNTVSGTRTECSLTMTFPRFNGEYFTCMTVWERRLKEDDLVLPGWLASTGSTIIFPVVYRSGDYDSLQIRTFYMPDCTAKDIVSYGIQKGSQYLVVPFSDSFDVFYRGFGRESEEHKEYRKQAFYENGTPIDNEPIVFFNKISNDSIHKIGNETVKRLMLLNQLRPMSPNNRSLGYVLMYNIRGSNFSSAVHLDGNGEKIGGPIDLPKNLPGLLFTGQHNILAYSREYDYVEIINKDFRKIKDMRLPSWSGSDISEVFIIDSDPVVARCEIEEEPPNKRERHCWLERFLQSGSSEITSTVAEISLERMRDVHSLIPTYASGRICINALSYHVRGVQQMSTSCVDKKF</sequence>
<name>A0ACC2NXN3_9HYME</name>
<proteinExistence type="predicted"/>
<evidence type="ECO:0000313" key="2">
    <source>
        <dbReference type="Proteomes" id="UP001239111"/>
    </source>
</evidence>
<keyword evidence="2" id="KW-1185">Reference proteome</keyword>
<reference evidence="1" key="1">
    <citation type="submission" date="2023-04" db="EMBL/GenBank/DDBJ databases">
        <title>A chromosome-level genome assembly of the parasitoid wasp Eretmocerus hayati.</title>
        <authorList>
            <person name="Zhong Y."/>
            <person name="Liu S."/>
            <person name="Liu Y."/>
        </authorList>
    </citation>
    <scope>NUCLEOTIDE SEQUENCE</scope>
    <source>
        <strain evidence="1">ZJU_SS_LIU_2023</strain>
    </source>
</reference>
<dbReference type="Proteomes" id="UP001239111">
    <property type="component" value="Chromosome 2"/>
</dbReference>
<gene>
    <name evidence="1" type="ORF">QAD02_011658</name>
</gene>
<accession>A0ACC2NXN3</accession>
<evidence type="ECO:0000313" key="1">
    <source>
        <dbReference type="EMBL" id="KAJ8675872.1"/>
    </source>
</evidence>
<protein>
    <submittedName>
        <fullName evidence="1">Uncharacterized protein</fullName>
    </submittedName>
</protein>